<name>A0AAU8ML38_9GAMM</name>
<reference evidence="2 4" key="1">
    <citation type="submission" date="2024-02" db="EMBL/GenBank/DDBJ databases">
        <title>Lysobacter Genome Sequencing and Mining.</title>
        <authorList>
            <person name="Bierman J."/>
            <person name="Walker M.C."/>
        </authorList>
    </citation>
    <scope>NUCLEOTIDE SEQUENCE [LARGE SCALE GENOMIC DNA]</scope>
    <source>
        <strain evidence="2 4">PB6250</strain>
    </source>
</reference>
<evidence type="ECO:0000256" key="1">
    <source>
        <dbReference type="SAM" id="Phobius"/>
    </source>
</evidence>
<keyword evidence="1" id="KW-0812">Transmembrane</keyword>
<dbReference type="EMBL" id="JBANDL010000002">
    <property type="protein sequence ID" value="MEI2454116.1"/>
    <property type="molecule type" value="Genomic_DNA"/>
</dbReference>
<feature type="transmembrane region" description="Helical" evidence="1">
    <location>
        <begin position="122"/>
        <end position="148"/>
    </location>
</feature>
<accession>A0AAU8ML38</accession>
<organism evidence="3">
    <name type="scientific">Lysobacter firmicutimachus</name>
    <dbReference type="NCBI Taxonomy" id="1792846"/>
    <lineage>
        <taxon>Bacteria</taxon>
        <taxon>Pseudomonadati</taxon>
        <taxon>Pseudomonadota</taxon>
        <taxon>Gammaproteobacteria</taxon>
        <taxon>Lysobacterales</taxon>
        <taxon>Lysobacteraceae</taxon>
        <taxon>Lysobacter</taxon>
    </lineage>
</organism>
<gene>
    <name evidence="3" type="ORF">ABU614_11985</name>
    <name evidence="2" type="ORF">V2J18_05410</name>
</gene>
<evidence type="ECO:0000313" key="2">
    <source>
        <dbReference type="EMBL" id="MEI2454116.1"/>
    </source>
</evidence>
<feature type="transmembrane region" description="Helical" evidence="1">
    <location>
        <begin position="83"/>
        <end position="102"/>
    </location>
</feature>
<evidence type="ECO:0008006" key="5">
    <source>
        <dbReference type="Google" id="ProtNLM"/>
    </source>
</evidence>
<reference evidence="3" key="2">
    <citation type="submission" date="2024-06" db="EMBL/GenBank/DDBJ databases">
        <authorList>
            <person name="Li S."/>
        </authorList>
    </citation>
    <scope>NUCLEOTIDE SEQUENCE</scope>
    <source>
        <strain evidence="3">SR10</strain>
    </source>
</reference>
<dbReference type="Proteomes" id="UP001387215">
    <property type="component" value="Unassembled WGS sequence"/>
</dbReference>
<keyword evidence="1" id="KW-0472">Membrane</keyword>
<dbReference type="RefSeq" id="WP_336131273.1">
    <property type="nucleotide sequence ID" value="NZ_CP159925.1"/>
</dbReference>
<dbReference type="EMBL" id="CP159925">
    <property type="protein sequence ID" value="XCO73129.1"/>
    <property type="molecule type" value="Genomic_DNA"/>
</dbReference>
<keyword evidence="4" id="KW-1185">Reference proteome</keyword>
<dbReference type="AlphaFoldDB" id="A0AAU8ML38"/>
<feature type="transmembrane region" description="Helical" evidence="1">
    <location>
        <begin position="27"/>
        <end position="48"/>
    </location>
</feature>
<proteinExistence type="predicted"/>
<evidence type="ECO:0000313" key="3">
    <source>
        <dbReference type="EMBL" id="XCO73129.1"/>
    </source>
</evidence>
<feature type="transmembrane region" description="Helical" evidence="1">
    <location>
        <begin position="54"/>
        <end position="71"/>
    </location>
</feature>
<keyword evidence="1" id="KW-1133">Transmembrane helix</keyword>
<sequence length="150" mass="16064">MTVAVPTEPRAPRQTERAQRRVTAFSWLLLALGTVGFAAFWVLLAVAWDRQCSWMAVLGALDIAWMLRLGGWRPGPRRAGLGLAASALIVLIANWGIAASQYGGMLGFGPLESSTRLGPNFAWTLFQLANSGTDLIWLALAAAVAVVASR</sequence>
<evidence type="ECO:0000313" key="4">
    <source>
        <dbReference type="Proteomes" id="UP001387215"/>
    </source>
</evidence>
<protein>
    <recommendedName>
        <fullName evidence="5">Transmembrane protein</fullName>
    </recommendedName>
</protein>